<comment type="subcellular location">
    <subcellularLocation>
        <location evidence="1">Endoplasmic reticulum membrane</location>
        <topology evidence="1">Single-pass membrane protein</topology>
    </subcellularLocation>
</comment>
<feature type="transmembrane region" description="Helical" evidence="10">
    <location>
        <begin position="604"/>
        <end position="624"/>
    </location>
</feature>
<feature type="transmembrane region" description="Helical" evidence="10">
    <location>
        <begin position="109"/>
        <end position="128"/>
    </location>
</feature>
<keyword evidence="6 10" id="KW-1133">Transmembrane helix</keyword>
<dbReference type="STRING" id="199890.A0A182P052"/>
<dbReference type="EnsemblMetazoa" id="AEPI000284-RA">
    <property type="protein sequence ID" value="AEPI000284-PA"/>
    <property type="gene ID" value="AEPI000284"/>
</dbReference>
<evidence type="ECO:0000256" key="9">
    <source>
        <dbReference type="SAM" id="Coils"/>
    </source>
</evidence>
<feature type="coiled-coil region" evidence="9">
    <location>
        <begin position="485"/>
        <end position="512"/>
    </location>
</feature>
<dbReference type="VEuPathDB" id="VectorBase:AEPI000284"/>
<evidence type="ECO:0000256" key="1">
    <source>
        <dbReference type="ARBA" id="ARBA00004389"/>
    </source>
</evidence>
<name>A0A182P052_9DIPT</name>
<keyword evidence="8" id="KW-0325">Glycoprotein</keyword>
<keyword evidence="5" id="KW-0256">Endoplasmic reticulum</keyword>
<evidence type="ECO:0000256" key="10">
    <source>
        <dbReference type="SAM" id="Phobius"/>
    </source>
</evidence>
<evidence type="ECO:0000256" key="5">
    <source>
        <dbReference type="ARBA" id="ARBA00022824"/>
    </source>
</evidence>
<evidence type="ECO:0000256" key="2">
    <source>
        <dbReference type="ARBA" id="ARBA00007717"/>
    </source>
</evidence>
<dbReference type="AlphaFoldDB" id="A0A182P052"/>
<dbReference type="FunFam" id="3.40.630.10:FF:000114">
    <property type="entry name" value="Nicalin"/>
    <property type="match status" value="1"/>
</dbReference>
<dbReference type="PANTHER" id="PTHR31826">
    <property type="entry name" value="NICALIN"/>
    <property type="match status" value="1"/>
</dbReference>
<evidence type="ECO:0000256" key="7">
    <source>
        <dbReference type="ARBA" id="ARBA00023136"/>
    </source>
</evidence>
<dbReference type="SUPFAM" id="SSF53187">
    <property type="entry name" value="Zn-dependent exopeptidases"/>
    <property type="match status" value="1"/>
</dbReference>
<keyword evidence="9" id="KW-0175">Coiled coil</keyword>
<evidence type="ECO:0000256" key="3">
    <source>
        <dbReference type="ARBA" id="ARBA00022692"/>
    </source>
</evidence>
<feature type="transmembrane region" description="Helical" evidence="10">
    <location>
        <begin position="6"/>
        <end position="24"/>
    </location>
</feature>
<evidence type="ECO:0000256" key="6">
    <source>
        <dbReference type="ARBA" id="ARBA00022989"/>
    </source>
</evidence>
<comment type="similarity">
    <text evidence="2">Belongs to the nicastrin family.</text>
</comment>
<dbReference type="Proteomes" id="UP000075885">
    <property type="component" value="Unassembled WGS sequence"/>
</dbReference>
<sequence length="642" mass="72359">VVVDLHLYWAIVGTAIFLTTRVFVSTFFTEKGKQPGTFGFQRFPRAQVSAAVPFRTVCQLGLHERNPSNIVCWPRQQQCDRAKGELRHSGAMFEDADNFADLFRGGLPYYLLITLPILIICSSNPVLAASEFGVQRMSQYDVHGVAYGCRASALNLEAKSLYTWQTSRHCVLTRLQDMTIDHFREIRAKAGGLVVLLPEDTAALSLEDKQHIHLLEQAMMVQDVPIPVYFSKYDPKLSSIIDEVTRTTVRSHKQSAQKRDSAFSEIFGSISANGYQIAVSGASHTANKQSKIPIIQGELAPLKPGKTLDGDNKLPLIIVTAHLDTFGLTNTRQSNSDVAVLLTLVELFSKLHASIPKYRLIFLVSESGLLLNFQGMKKWLDSNLDENVQIQHAEFVVCLDTIGKLLANENIYMHVSKPPKEGTAMNSFYKTLRTVAQRYGNVSVEGVHKKINLADTLLAWEHERFSMKRMPAFTLSNVKSHKDPLRNTIFEDDTLEEQLDALERNVKIIAEALASHIYNVPAEDGAAGEIFTGSMAISREQIKPWLDIRSTQQNNDLKYAFEKYLRNVKVTYEKPDAREPDFMLYDDRDALLNIYNVKPAVFDLFLTFMIAAYLSAVYFAIFHFPRLYGIVCRMTVAKTKVN</sequence>
<evidence type="ECO:0000256" key="4">
    <source>
        <dbReference type="ARBA" id="ARBA00022729"/>
    </source>
</evidence>
<dbReference type="GO" id="GO:0005789">
    <property type="term" value="C:endoplasmic reticulum membrane"/>
    <property type="evidence" value="ECO:0007669"/>
    <property type="project" value="UniProtKB-SubCell"/>
</dbReference>
<protein>
    <recommendedName>
        <fullName evidence="13">Nicalin</fullName>
    </recommendedName>
</protein>
<reference evidence="11" key="2">
    <citation type="submission" date="2020-05" db="UniProtKB">
        <authorList>
            <consortium name="EnsemblMetazoa"/>
        </authorList>
    </citation>
    <scope>IDENTIFICATION</scope>
    <source>
        <strain evidence="11">Epiroticus2</strain>
    </source>
</reference>
<dbReference type="GO" id="GO:0009966">
    <property type="term" value="P:regulation of signal transduction"/>
    <property type="evidence" value="ECO:0007669"/>
    <property type="project" value="InterPro"/>
</dbReference>
<reference evidence="12" key="1">
    <citation type="submission" date="2013-03" db="EMBL/GenBank/DDBJ databases">
        <title>The Genome Sequence of Anopheles epiroticus epiroticus2.</title>
        <authorList>
            <consortium name="The Broad Institute Genomics Platform"/>
            <person name="Neafsey D.E."/>
            <person name="Howell P."/>
            <person name="Walker B."/>
            <person name="Young S.K."/>
            <person name="Zeng Q."/>
            <person name="Gargeya S."/>
            <person name="Fitzgerald M."/>
            <person name="Haas B."/>
            <person name="Abouelleil A."/>
            <person name="Allen A.W."/>
            <person name="Alvarado L."/>
            <person name="Arachchi H.M."/>
            <person name="Berlin A.M."/>
            <person name="Chapman S.B."/>
            <person name="Gainer-Dewar J."/>
            <person name="Goldberg J."/>
            <person name="Griggs A."/>
            <person name="Gujja S."/>
            <person name="Hansen M."/>
            <person name="Howarth C."/>
            <person name="Imamovic A."/>
            <person name="Ireland A."/>
            <person name="Larimer J."/>
            <person name="McCowan C."/>
            <person name="Murphy C."/>
            <person name="Pearson M."/>
            <person name="Poon T.W."/>
            <person name="Priest M."/>
            <person name="Roberts A."/>
            <person name="Saif S."/>
            <person name="Shea T."/>
            <person name="Sisk P."/>
            <person name="Sykes S."/>
            <person name="Wortman J."/>
            <person name="Nusbaum C."/>
            <person name="Birren B."/>
        </authorList>
    </citation>
    <scope>NUCLEOTIDE SEQUENCE [LARGE SCALE GENOMIC DNA]</scope>
    <source>
        <strain evidence="12">Epiroticus2</strain>
    </source>
</reference>
<dbReference type="InterPro" id="IPR016574">
    <property type="entry name" value="Nicalin"/>
</dbReference>
<dbReference type="Gene3D" id="3.40.630.10">
    <property type="entry name" value="Zn peptidases"/>
    <property type="match status" value="1"/>
</dbReference>
<organism evidence="11 12">
    <name type="scientific">Anopheles epiroticus</name>
    <dbReference type="NCBI Taxonomy" id="199890"/>
    <lineage>
        <taxon>Eukaryota</taxon>
        <taxon>Metazoa</taxon>
        <taxon>Ecdysozoa</taxon>
        <taxon>Arthropoda</taxon>
        <taxon>Hexapoda</taxon>
        <taxon>Insecta</taxon>
        <taxon>Pterygota</taxon>
        <taxon>Neoptera</taxon>
        <taxon>Endopterygota</taxon>
        <taxon>Diptera</taxon>
        <taxon>Nematocera</taxon>
        <taxon>Culicoidea</taxon>
        <taxon>Culicidae</taxon>
        <taxon>Anophelinae</taxon>
        <taxon>Anopheles</taxon>
    </lineage>
</organism>
<accession>A0A182P052</accession>
<proteinExistence type="inferred from homology"/>
<evidence type="ECO:0008006" key="13">
    <source>
        <dbReference type="Google" id="ProtNLM"/>
    </source>
</evidence>
<evidence type="ECO:0000313" key="11">
    <source>
        <dbReference type="EnsemblMetazoa" id="AEPI000284-PA"/>
    </source>
</evidence>
<evidence type="ECO:0000256" key="8">
    <source>
        <dbReference type="ARBA" id="ARBA00023180"/>
    </source>
</evidence>
<keyword evidence="12" id="KW-1185">Reference proteome</keyword>
<dbReference type="CDD" id="cd03882">
    <property type="entry name" value="M28_nicalin_like"/>
    <property type="match status" value="1"/>
</dbReference>
<keyword evidence="7 10" id="KW-0472">Membrane</keyword>
<evidence type="ECO:0000313" key="12">
    <source>
        <dbReference type="Proteomes" id="UP000075885"/>
    </source>
</evidence>
<keyword evidence="4" id="KW-0732">Signal</keyword>
<keyword evidence="3 10" id="KW-0812">Transmembrane</keyword>